<gene>
    <name evidence="1" type="ORF">MRB53_012932</name>
</gene>
<dbReference type="EMBL" id="CM056811">
    <property type="protein sequence ID" value="KAJ8638665.1"/>
    <property type="molecule type" value="Genomic_DNA"/>
</dbReference>
<comment type="caution">
    <text evidence="1">The sequence shown here is derived from an EMBL/GenBank/DDBJ whole genome shotgun (WGS) entry which is preliminary data.</text>
</comment>
<proteinExistence type="predicted"/>
<organism evidence="1 2">
    <name type="scientific">Persea americana</name>
    <name type="common">Avocado</name>
    <dbReference type="NCBI Taxonomy" id="3435"/>
    <lineage>
        <taxon>Eukaryota</taxon>
        <taxon>Viridiplantae</taxon>
        <taxon>Streptophyta</taxon>
        <taxon>Embryophyta</taxon>
        <taxon>Tracheophyta</taxon>
        <taxon>Spermatophyta</taxon>
        <taxon>Magnoliopsida</taxon>
        <taxon>Magnoliidae</taxon>
        <taxon>Laurales</taxon>
        <taxon>Lauraceae</taxon>
        <taxon>Persea</taxon>
    </lineage>
</organism>
<evidence type="ECO:0000313" key="1">
    <source>
        <dbReference type="EMBL" id="KAJ8638665.1"/>
    </source>
</evidence>
<dbReference type="Proteomes" id="UP001234297">
    <property type="component" value="Chromosome 3"/>
</dbReference>
<accession>A0ACC2LZ34</accession>
<name>A0ACC2LZ34_PERAE</name>
<evidence type="ECO:0000313" key="2">
    <source>
        <dbReference type="Proteomes" id="UP001234297"/>
    </source>
</evidence>
<reference evidence="1 2" key="1">
    <citation type="journal article" date="2022" name="Hortic Res">
        <title>A haplotype resolved chromosomal level avocado genome allows analysis of novel avocado genes.</title>
        <authorList>
            <person name="Nath O."/>
            <person name="Fletcher S.J."/>
            <person name="Hayward A."/>
            <person name="Shaw L.M."/>
            <person name="Masouleh A.K."/>
            <person name="Furtado A."/>
            <person name="Henry R.J."/>
            <person name="Mitter N."/>
        </authorList>
    </citation>
    <scope>NUCLEOTIDE SEQUENCE [LARGE SCALE GENOMIC DNA]</scope>
    <source>
        <strain evidence="2">cv. Hass</strain>
    </source>
</reference>
<sequence>MTKTLSHPAVLFLHSFSFQSKSLPQTLQQKERRILLKLKTEWRNPPSLSNWTMESNGDHCSWPEIICATDGTINGIFLLDKNLSFPIPPSICDLTNLTHIDLSWNNTPGPFPISLSNCSNLQYLDFSSNNFVGRLPPDIDRLSSLRSFSISSNNFTGDIPPEIGHMSNLTMLCLSGNLFNGSVPSEIGDLENLGFLGLGYLSIMPQWRIPPEFGRLKKLETVSICGSNLIGDVGGKNDTYLD</sequence>
<keyword evidence="2" id="KW-1185">Reference proteome</keyword>
<protein>
    <submittedName>
        <fullName evidence="1">Uncharacterized protein</fullName>
    </submittedName>
</protein>